<gene>
    <name evidence="3" type="ORF">SAMN05421804_11133</name>
</gene>
<evidence type="ECO:0000313" key="4">
    <source>
        <dbReference type="Proteomes" id="UP000183255"/>
    </source>
</evidence>
<accession>A0A1G8SCM3</accession>
<dbReference type="AlphaFoldDB" id="A0A1G8SCM3"/>
<keyword evidence="1 3" id="KW-0808">Transferase</keyword>
<feature type="domain" description="Glycosyl transferase family 1" evidence="2">
    <location>
        <begin position="204"/>
        <end position="367"/>
    </location>
</feature>
<dbReference type="Gene3D" id="3.40.50.2000">
    <property type="entry name" value="Glycogen Phosphorylase B"/>
    <property type="match status" value="2"/>
</dbReference>
<dbReference type="SUPFAM" id="SSF53756">
    <property type="entry name" value="UDP-Glycosyltransferase/glycogen phosphorylase"/>
    <property type="match status" value="1"/>
</dbReference>
<dbReference type="PANTHER" id="PTHR46401:SF2">
    <property type="entry name" value="GLYCOSYLTRANSFERASE WBBK-RELATED"/>
    <property type="match status" value="1"/>
</dbReference>
<evidence type="ECO:0000259" key="2">
    <source>
        <dbReference type="Pfam" id="PF00534"/>
    </source>
</evidence>
<name>A0A1G8SCM3_9CLOT</name>
<protein>
    <submittedName>
        <fullName evidence="3">Glycosyltransferase involved in cell wall bisynthesis</fullName>
    </submittedName>
</protein>
<organism evidence="3 4">
    <name type="scientific">Proteiniclasticum ruminis</name>
    <dbReference type="NCBI Taxonomy" id="398199"/>
    <lineage>
        <taxon>Bacteria</taxon>
        <taxon>Bacillati</taxon>
        <taxon>Bacillota</taxon>
        <taxon>Clostridia</taxon>
        <taxon>Eubacteriales</taxon>
        <taxon>Clostridiaceae</taxon>
        <taxon>Proteiniclasticum</taxon>
    </lineage>
</organism>
<reference evidence="3 4" key="1">
    <citation type="submission" date="2016-10" db="EMBL/GenBank/DDBJ databases">
        <authorList>
            <person name="de Groot N.N."/>
        </authorList>
    </citation>
    <scope>NUCLEOTIDE SEQUENCE [LARGE SCALE GENOMIC DNA]</scope>
    <source>
        <strain evidence="3 4">CGMCC 1.5058</strain>
    </source>
</reference>
<proteinExistence type="predicted"/>
<dbReference type="GO" id="GO:0009103">
    <property type="term" value="P:lipopolysaccharide biosynthetic process"/>
    <property type="evidence" value="ECO:0007669"/>
    <property type="project" value="TreeGrafter"/>
</dbReference>
<dbReference type="GO" id="GO:0016757">
    <property type="term" value="F:glycosyltransferase activity"/>
    <property type="evidence" value="ECO:0007669"/>
    <property type="project" value="InterPro"/>
</dbReference>
<dbReference type="RefSeq" id="WP_051651729.1">
    <property type="nucleotide sequence ID" value="NZ_FNDZ01000011.1"/>
</dbReference>
<sequence>MTDIQDIESRYIYTELLKVFIGNGHRVTIVSPTTSKDKPKYELLRYSNYQMVKIRILSGTNKNLIKKAINIIALEDWYIRAVKKFLNDEKFDLVLYSTPPITLGKAIKYIKTRDNAKTYLMLKDIFPQNAVDLGMMSRIGYKSIIYNYFRNKEKKLYKFSDYIGCMSEANVNYLLSHNPELSPDNVGLCVNSVIPMDENLVNKDMLRSKYGIPLNTTVFFYGGNFGKPQGIDFLTKVLENNLNKNDRYFVLCGDGTDYHIIESLIRNNPKSNIMLIKGLPKEEYDNLLQACDIGMLFLDYRFTIPNFPSRILPYMEYSMPIFACTDSNTDIGIKIEEGNFGWWCPSNNLEICTNLIDKICTDSSISQKGKNARDYLEKHYIAEISYDQIMNNIE</sequence>
<evidence type="ECO:0000313" key="3">
    <source>
        <dbReference type="EMBL" id="SDJ26911.1"/>
    </source>
</evidence>
<dbReference type="CDD" id="cd03794">
    <property type="entry name" value="GT4_WbuB-like"/>
    <property type="match status" value="1"/>
</dbReference>
<dbReference type="InterPro" id="IPR001296">
    <property type="entry name" value="Glyco_trans_1"/>
</dbReference>
<dbReference type="Pfam" id="PF00534">
    <property type="entry name" value="Glycos_transf_1"/>
    <property type="match status" value="1"/>
</dbReference>
<dbReference type="PANTHER" id="PTHR46401">
    <property type="entry name" value="GLYCOSYLTRANSFERASE WBBK-RELATED"/>
    <property type="match status" value="1"/>
</dbReference>
<dbReference type="EMBL" id="FNDZ01000011">
    <property type="protein sequence ID" value="SDJ26911.1"/>
    <property type="molecule type" value="Genomic_DNA"/>
</dbReference>
<dbReference type="Proteomes" id="UP000183255">
    <property type="component" value="Unassembled WGS sequence"/>
</dbReference>
<evidence type="ECO:0000256" key="1">
    <source>
        <dbReference type="ARBA" id="ARBA00022679"/>
    </source>
</evidence>